<protein>
    <submittedName>
        <fullName evidence="3">Type I restriction enzyme, R subunit</fullName>
    </submittedName>
</protein>
<dbReference type="CDD" id="cd18032">
    <property type="entry name" value="DEXHc_RE_I_III_res"/>
    <property type="match status" value="1"/>
</dbReference>
<keyword evidence="4" id="KW-1185">Reference proteome</keyword>
<organism evidence="3 4">
    <name type="scientific">Tindallia californiensis</name>
    <dbReference type="NCBI Taxonomy" id="159292"/>
    <lineage>
        <taxon>Bacteria</taxon>
        <taxon>Bacillati</taxon>
        <taxon>Bacillota</taxon>
        <taxon>Clostridia</taxon>
        <taxon>Peptostreptococcales</taxon>
        <taxon>Tindalliaceae</taxon>
        <taxon>Tindallia</taxon>
    </lineage>
</organism>
<dbReference type="InterPro" id="IPR013670">
    <property type="entry name" value="EcoEI_R_C_dom"/>
</dbReference>
<sequence>MPGNFHFLEKEAKYKSFTPACIEAEKSLMVSYATTAILTRRALELAIKWVYSFDEALKVPYDEKLGALIHDYQFKSTIDSQLFPLLIYIQKLGNKAVHSASPISREQAVHALKNLFEFTSWIDYCYSEEYQEVHFDETLLSDEAQESKTLQELQTLQQRLGKQDRKLEEIIAENQRLRKENTEKRHINRQQRTFQVDEISEFHTRKLYIDLELELCGWTFGKNCLEEVEVLGMPNASGIGYIDYVLYGDDGKPLAVVEAKKTSVDPKIGQVQAERYADCLEKQYGFRPLIFYTNGFDYYLWDDRSYPERLVSGLYTKEELLWTLYKRDHRQSLENPLINEQITNRPYQKMAIGATCDALNRGNRKALLVMATGSGKTRTAISLVEVLLNRGWIKNALFLADRRSLVKQAKGSFHNHLPELSLCNLLDSKDNPESRMVFSTYPTMMNAIDDVKNSAGEKLYTRGHFDLIIIDESHRSIYKKYQAIFSYFDAILLGLTATPRNDLDKNTYEIFELENNVPTYAYELDEAINDNYLVPYHTIETKMKFMEEGIHYDELPEDEKELFEETFEDDVRDISSEELNAFLFNNSTIDLVLRELMEKGLKVEGGDKLGKTIIFAKNKKHADFIVKRFNLLYPEYRGEFTKPVYTGINYVVSTMEHFETKEKLPQIAVSVDMLDTGIDIPEILNLVFFKKVRSKTKFWQMIGRGTRLCENLLGAGIDKKEFRIFDYCSNFEFFRIEKNGKEVKMTVSLTEKLFNIKLNIIHELQNLDYQREDYEALRKKLIEETLEDVLKIDEKKFSARMKLKYIHRFNRREAYENLSEENLRELKEHIAPLIPALEEEEMAKRFDFLMYTIEYAELAGMEASKPKRKVITTAEKLAGKGTIARVRQQSDLIGRVQTQEFWDQADLMDYEQVREAFRELVRYIEDTSKQIYYTNFTDEVLETKENKGEFKINNMENYRKKVSQYLVENQDDLVVYKLRHNKELGMEDIKHLEKVLWHDLGTEEDYRKEFGDEPLLKLAGTIVGLDPKAANEAFSEFLADENLNQNQQEFVKLIVNYIIQNGSLDKKVLNKHPFNKSGNVTKLFDQKIDTAKKIIHVIDRLNGRLSV</sequence>
<dbReference type="InterPro" id="IPR007409">
    <property type="entry name" value="Restrct_endonuc_type1_HsdR_N"/>
</dbReference>
<dbReference type="Pfam" id="PF04851">
    <property type="entry name" value="ResIII"/>
    <property type="match status" value="1"/>
</dbReference>
<dbReference type="SUPFAM" id="SSF52540">
    <property type="entry name" value="P-loop containing nucleoside triphosphate hydrolases"/>
    <property type="match status" value="2"/>
</dbReference>
<dbReference type="InterPro" id="IPR050742">
    <property type="entry name" value="Helicase_Restrict-Modif_Enz"/>
</dbReference>
<dbReference type="GO" id="GO:0005524">
    <property type="term" value="F:ATP binding"/>
    <property type="evidence" value="ECO:0007669"/>
    <property type="project" value="UniProtKB-KW"/>
</dbReference>
<feature type="coiled-coil region" evidence="1">
    <location>
        <begin position="153"/>
        <end position="187"/>
    </location>
</feature>
<accession>A0A1H3QPJ4</accession>
<proteinExistence type="predicted"/>
<dbReference type="Gene3D" id="3.90.1570.30">
    <property type="match status" value="1"/>
</dbReference>
<dbReference type="GO" id="GO:0003677">
    <property type="term" value="F:DNA binding"/>
    <property type="evidence" value="ECO:0007669"/>
    <property type="project" value="UniProtKB-KW"/>
</dbReference>
<dbReference type="RefSeq" id="WP_093315067.1">
    <property type="nucleotide sequence ID" value="NZ_FNPV01000010.1"/>
</dbReference>
<reference evidence="3 4" key="1">
    <citation type="submission" date="2016-10" db="EMBL/GenBank/DDBJ databases">
        <authorList>
            <person name="de Groot N.N."/>
        </authorList>
    </citation>
    <scope>NUCLEOTIDE SEQUENCE [LARGE SCALE GENOMIC DNA]</scope>
    <source>
        <strain evidence="3 4">APO</strain>
    </source>
</reference>
<dbReference type="InterPro" id="IPR025285">
    <property type="entry name" value="DUF4145"/>
</dbReference>
<dbReference type="Pfam" id="PF00271">
    <property type="entry name" value="Helicase_C"/>
    <property type="match status" value="1"/>
</dbReference>
<dbReference type="PANTHER" id="PTHR47396">
    <property type="entry name" value="TYPE I RESTRICTION ENZYME ECOKI R PROTEIN"/>
    <property type="match status" value="1"/>
</dbReference>
<evidence type="ECO:0000256" key="1">
    <source>
        <dbReference type="SAM" id="Coils"/>
    </source>
</evidence>
<dbReference type="CDD" id="cd18799">
    <property type="entry name" value="SF2_C_EcoAI-like"/>
    <property type="match status" value="1"/>
</dbReference>
<dbReference type="PROSITE" id="PS51192">
    <property type="entry name" value="HELICASE_ATP_BIND_1"/>
    <property type="match status" value="1"/>
</dbReference>
<dbReference type="GO" id="GO:0005829">
    <property type="term" value="C:cytosol"/>
    <property type="evidence" value="ECO:0007669"/>
    <property type="project" value="TreeGrafter"/>
</dbReference>
<dbReference type="EMBL" id="FNPV01000010">
    <property type="protein sequence ID" value="SDZ15250.1"/>
    <property type="molecule type" value="Genomic_DNA"/>
</dbReference>
<dbReference type="PANTHER" id="PTHR47396:SF1">
    <property type="entry name" value="ATP-DEPENDENT HELICASE IRC3-RELATED"/>
    <property type="match status" value="1"/>
</dbReference>
<dbReference type="GO" id="GO:0009035">
    <property type="term" value="F:type I site-specific deoxyribonuclease activity"/>
    <property type="evidence" value="ECO:0007669"/>
    <property type="project" value="UniProtKB-EC"/>
</dbReference>
<dbReference type="InterPro" id="IPR006935">
    <property type="entry name" value="Helicase/UvrB_N"/>
</dbReference>
<name>A0A1H3QPJ4_9FIRM</name>
<evidence type="ECO:0000313" key="3">
    <source>
        <dbReference type="EMBL" id="SDZ15250.1"/>
    </source>
</evidence>
<dbReference type="InterPro" id="IPR014001">
    <property type="entry name" value="Helicase_ATP-bd"/>
</dbReference>
<evidence type="ECO:0000259" key="2">
    <source>
        <dbReference type="PROSITE" id="PS51192"/>
    </source>
</evidence>
<dbReference type="Pfam" id="PF13643">
    <property type="entry name" value="DUF4145"/>
    <property type="match status" value="1"/>
</dbReference>
<dbReference type="SMART" id="SM00487">
    <property type="entry name" value="DEXDc"/>
    <property type="match status" value="1"/>
</dbReference>
<dbReference type="InterPro" id="IPR001650">
    <property type="entry name" value="Helicase_C-like"/>
</dbReference>
<dbReference type="Proteomes" id="UP000199230">
    <property type="component" value="Unassembled WGS sequence"/>
</dbReference>
<dbReference type="AlphaFoldDB" id="A0A1H3QPJ4"/>
<dbReference type="Gene3D" id="3.40.50.300">
    <property type="entry name" value="P-loop containing nucleotide triphosphate hydrolases"/>
    <property type="match status" value="2"/>
</dbReference>
<gene>
    <name evidence="3" type="ORF">SAMN05192546_11034</name>
</gene>
<dbReference type="OrthoDB" id="9758243at2"/>
<dbReference type="GO" id="GO:0009307">
    <property type="term" value="P:DNA restriction-modification system"/>
    <property type="evidence" value="ECO:0007669"/>
    <property type="project" value="UniProtKB-KW"/>
</dbReference>
<evidence type="ECO:0000313" key="4">
    <source>
        <dbReference type="Proteomes" id="UP000199230"/>
    </source>
</evidence>
<feature type="domain" description="Helicase ATP-binding" evidence="2">
    <location>
        <begin position="357"/>
        <end position="517"/>
    </location>
</feature>
<dbReference type="Pfam" id="PF08463">
    <property type="entry name" value="EcoEI_R_C"/>
    <property type="match status" value="1"/>
</dbReference>
<dbReference type="Pfam" id="PF04313">
    <property type="entry name" value="HSDR_N"/>
    <property type="match status" value="1"/>
</dbReference>
<dbReference type="STRING" id="159292.SAMN05192546_11034"/>
<dbReference type="InterPro" id="IPR027417">
    <property type="entry name" value="P-loop_NTPase"/>
</dbReference>
<keyword evidence="1" id="KW-0175">Coiled coil</keyword>